<reference evidence="1 2" key="1">
    <citation type="submission" date="2018-10" db="EMBL/GenBank/DDBJ databases">
        <title>Genomic Encyclopedia of Archaeal and Bacterial Type Strains, Phase II (KMG-II): from individual species to whole genera.</title>
        <authorList>
            <person name="Goeker M."/>
        </authorList>
    </citation>
    <scope>NUCLEOTIDE SEQUENCE [LARGE SCALE GENOMIC DNA]</scope>
    <source>
        <strain evidence="1 2">DSM 25217</strain>
    </source>
</reference>
<gene>
    <name evidence="1" type="ORF">BXY39_3487</name>
</gene>
<dbReference type="AlphaFoldDB" id="A0A3M0C025"/>
<evidence type="ECO:0000313" key="2">
    <source>
        <dbReference type="Proteomes" id="UP000271227"/>
    </source>
</evidence>
<evidence type="ECO:0000313" key="1">
    <source>
        <dbReference type="EMBL" id="RMB01977.1"/>
    </source>
</evidence>
<organism evidence="1 2">
    <name type="scientific">Eilatimonas milleporae</name>
    <dbReference type="NCBI Taxonomy" id="911205"/>
    <lineage>
        <taxon>Bacteria</taxon>
        <taxon>Pseudomonadati</taxon>
        <taxon>Pseudomonadota</taxon>
        <taxon>Alphaproteobacteria</taxon>
        <taxon>Kordiimonadales</taxon>
        <taxon>Kordiimonadaceae</taxon>
        <taxon>Eilatimonas</taxon>
    </lineage>
</organism>
<comment type="caution">
    <text evidence="1">The sequence shown here is derived from an EMBL/GenBank/DDBJ whole genome shotgun (WGS) entry which is preliminary data.</text>
</comment>
<dbReference type="Proteomes" id="UP000271227">
    <property type="component" value="Unassembled WGS sequence"/>
</dbReference>
<dbReference type="OrthoDB" id="7107801at2"/>
<keyword evidence="2" id="KW-1185">Reference proteome</keyword>
<dbReference type="EMBL" id="REFR01000015">
    <property type="protein sequence ID" value="RMB01977.1"/>
    <property type="molecule type" value="Genomic_DNA"/>
</dbReference>
<dbReference type="InParanoid" id="A0A3M0C025"/>
<proteinExistence type="predicted"/>
<protein>
    <submittedName>
        <fullName evidence="1">Uncharacterized protein</fullName>
    </submittedName>
</protein>
<name>A0A3M0C025_9PROT</name>
<accession>A0A3M0C025</accession>
<dbReference type="RefSeq" id="WP_121940114.1">
    <property type="nucleotide sequence ID" value="NZ_REFR01000015.1"/>
</dbReference>
<sequence>MTRNRWEEDPATIAEAERFYSFVGQYVISFQWLEGQIDQILLLARGHDHWDETHQWLSGLRNVDKIHAFRDVVDADEPFDRVPIEGWYDRFDQAIDRLHTERQRRNGILHAQFLFDFLAIGQPVMRLDVRRRGGDVEYTQEDLSQARCDEIMNELAQLGVDLNFICVQLRHVYRQNPPPLRG</sequence>